<keyword evidence="2 5" id="KW-0547">Nucleotide-binding</keyword>
<dbReference type="PANTHER" id="PTHR43289:SF34">
    <property type="entry name" value="SERINE_THREONINE-PROTEIN KINASE YBDM-RELATED"/>
    <property type="match status" value="1"/>
</dbReference>
<keyword evidence="8" id="KW-1185">Reference proteome</keyword>
<keyword evidence="4 5" id="KW-0067">ATP-binding</keyword>
<dbReference type="Gene3D" id="2.130.10.10">
    <property type="entry name" value="YVTN repeat-like/Quinoprotein amine dehydrogenase"/>
    <property type="match status" value="1"/>
</dbReference>
<feature type="binding site" evidence="5">
    <location>
        <position position="27"/>
    </location>
    <ligand>
        <name>ATP</name>
        <dbReference type="ChEBI" id="CHEBI:30616"/>
    </ligand>
</feature>
<dbReference type="InterPro" id="IPR002372">
    <property type="entry name" value="PQQ_rpt_dom"/>
</dbReference>
<evidence type="ECO:0000256" key="2">
    <source>
        <dbReference type="ARBA" id="ARBA00022741"/>
    </source>
</evidence>
<dbReference type="InterPro" id="IPR011009">
    <property type="entry name" value="Kinase-like_dom_sf"/>
</dbReference>
<proteinExistence type="predicted"/>
<dbReference type="PROSITE" id="PS00107">
    <property type="entry name" value="PROTEIN_KINASE_ATP"/>
    <property type="match status" value="1"/>
</dbReference>
<keyword evidence="1" id="KW-0808">Transferase</keyword>
<organism evidence="7 8">
    <name type="scientific">Streptomyces subrutilus</name>
    <dbReference type="NCBI Taxonomy" id="36818"/>
    <lineage>
        <taxon>Bacteria</taxon>
        <taxon>Bacillati</taxon>
        <taxon>Actinomycetota</taxon>
        <taxon>Actinomycetes</taxon>
        <taxon>Kitasatosporales</taxon>
        <taxon>Streptomycetaceae</taxon>
        <taxon>Streptomyces</taxon>
    </lineage>
</organism>
<evidence type="ECO:0000256" key="1">
    <source>
        <dbReference type="ARBA" id="ARBA00022679"/>
    </source>
</evidence>
<reference evidence="7 8" key="1">
    <citation type="submission" date="2016-08" db="EMBL/GenBank/DDBJ databases">
        <title>The complete genome of Streptomyces subrutilus 10-1-1.</title>
        <authorList>
            <person name="Chen X."/>
        </authorList>
    </citation>
    <scope>NUCLEOTIDE SEQUENCE [LARGE SCALE GENOMIC DNA]</scope>
    <source>
        <strain evidence="7 8">10-1-1</strain>
    </source>
</reference>
<dbReference type="RefSeq" id="WP_069918211.1">
    <property type="nucleotide sequence ID" value="NZ_MEHK01000001.1"/>
</dbReference>
<dbReference type="InterPro" id="IPR000719">
    <property type="entry name" value="Prot_kinase_dom"/>
</dbReference>
<feature type="domain" description="Protein kinase" evidence="6">
    <location>
        <begin position="1"/>
        <end position="252"/>
    </location>
</feature>
<dbReference type="SMART" id="SM00220">
    <property type="entry name" value="S_TKc"/>
    <property type="match status" value="1"/>
</dbReference>
<evidence type="ECO:0000313" key="8">
    <source>
        <dbReference type="Proteomes" id="UP000095705"/>
    </source>
</evidence>
<dbReference type="Proteomes" id="UP000095705">
    <property type="component" value="Unassembled WGS sequence"/>
</dbReference>
<dbReference type="STRING" id="36818.BGK67_00760"/>
<protein>
    <recommendedName>
        <fullName evidence="6">Protein kinase domain-containing protein</fullName>
    </recommendedName>
</protein>
<dbReference type="Pfam" id="PF00069">
    <property type="entry name" value="Pkinase"/>
    <property type="match status" value="1"/>
</dbReference>
<dbReference type="Gene3D" id="2.40.128.630">
    <property type="match status" value="1"/>
</dbReference>
<dbReference type="Gene3D" id="1.10.510.10">
    <property type="entry name" value="Transferase(Phosphotransferase) domain 1"/>
    <property type="match status" value="1"/>
</dbReference>
<gene>
    <name evidence="7" type="ORF">BGK67_00760</name>
</gene>
<dbReference type="PROSITE" id="PS50011">
    <property type="entry name" value="PROTEIN_KINASE_DOM"/>
    <property type="match status" value="1"/>
</dbReference>
<dbReference type="EMBL" id="MEHK01000001">
    <property type="protein sequence ID" value="OEJ30096.1"/>
    <property type="molecule type" value="Genomic_DNA"/>
</dbReference>
<dbReference type="AlphaFoldDB" id="A0A1E5PKJ8"/>
<dbReference type="PANTHER" id="PTHR43289">
    <property type="entry name" value="MITOGEN-ACTIVATED PROTEIN KINASE KINASE KINASE 20-RELATED"/>
    <property type="match status" value="1"/>
</dbReference>
<dbReference type="InterPro" id="IPR017441">
    <property type="entry name" value="Protein_kinase_ATP_BS"/>
</dbReference>
<evidence type="ECO:0000313" key="7">
    <source>
        <dbReference type="EMBL" id="OEJ30096.1"/>
    </source>
</evidence>
<dbReference type="GO" id="GO:0005524">
    <property type="term" value="F:ATP binding"/>
    <property type="evidence" value="ECO:0007669"/>
    <property type="project" value="UniProtKB-UniRule"/>
</dbReference>
<dbReference type="InterPro" id="IPR015943">
    <property type="entry name" value="WD40/YVTN_repeat-like_dom_sf"/>
</dbReference>
<comment type="caution">
    <text evidence="7">The sequence shown here is derived from an EMBL/GenBank/DDBJ whole genome shotgun (WGS) entry which is preliminary data.</text>
</comment>
<keyword evidence="3" id="KW-0418">Kinase</keyword>
<accession>A0A1E5PKJ8</accession>
<dbReference type="SUPFAM" id="SSF56112">
    <property type="entry name" value="Protein kinase-like (PK-like)"/>
    <property type="match status" value="1"/>
</dbReference>
<dbReference type="SUPFAM" id="SSF50998">
    <property type="entry name" value="Quinoprotein alcohol dehydrogenase-like"/>
    <property type="match status" value="1"/>
</dbReference>
<dbReference type="GO" id="GO:0004674">
    <property type="term" value="F:protein serine/threonine kinase activity"/>
    <property type="evidence" value="ECO:0007669"/>
    <property type="project" value="TreeGrafter"/>
</dbReference>
<evidence type="ECO:0000259" key="6">
    <source>
        <dbReference type="PROSITE" id="PS50011"/>
    </source>
</evidence>
<dbReference type="PROSITE" id="PS00108">
    <property type="entry name" value="PROTEIN_KINASE_ST"/>
    <property type="match status" value="1"/>
</dbReference>
<dbReference type="CDD" id="cd14014">
    <property type="entry name" value="STKc_PknB_like"/>
    <property type="match status" value="1"/>
</dbReference>
<dbReference type="SMART" id="SM00564">
    <property type="entry name" value="PQQ"/>
    <property type="match status" value="3"/>
</dbReference>
<name>A0A1E5PKJ8_9ACTN</name>
<dbReference type="Gene3D" id="3.30.200.20">
    <property type="entry name" value="Phosphorylase Kinase, domain 1"/>
    <property type="match status" value="1"/>
</dbReference>
<sequence length="716" mass="75644">MVRLLGSGGMGKVYLASTRAGRPVAVKVVRESYAQDPRFRERFRAETEAALKVSGAFTAPVLAADPDAAQPWLATAYLPAPPLSEAVTAHGPMPEATVRSLAVGLAEALAAVHAAGLVHRDLKPSNILLTDDGPRVIDFGIARSVDGTGPTTTGQVVGTAGYMPPEQVSGRTCTSAGDVFSLGATLLYAASGHGAFGNSALHIVMYRTVHEEPDLEDVPEGLRAALKACLEKEPWKTPKVADLAALFGGPDLPGAGWLPEAVRREVHRREETVRAALPTGGWAGQLDRRRVLAAVGAITGAAALSGWYLAASGGPSVQPPRQLWRKPLPDGFSTVWKTARGRLLVTSSSGSGAAVLDADTGESQWRSAPQASAASSTDGRTVYVIELDGAVHARDLESGEERWRFVPPGLAQPELTDLTVRAGEDGWAYVTSVRTGKLYALDNGGKARWDRDSPLTAVHPRGGVLLCVSRRQAGADDRRTLYALDPHSGKELWRHPSDIVGIGDDPGARLVLAVLHGTTELTALQVTDGYPLWSVPSGLTPEDRLQNGLLAGTARLSEDGTTVLFEQSLADGSFAAVDAETGKPLWQEHTETRQQLSPRGDALFTTAFPLPGIDATAGHGPLTAYGLRNGRRLWRTADLGKGLHQVLAAQDGLVLVGITGGSRPGLYGYARSDGKEVWRLPQEVDSRAPLKAAISSGNRLWISSGDMLSAFALGTK</sequence>
<evidence type="ECO:0000256" key="4">
    <source>
        <dbReference type="ARBA" id="ARBA00022840"/>
    </source>
</evidence>
<dbReference type="InterPro" id="IPR018391">
    <property type="entry name" value="PQQ_b-propeller_rpt"/>
</dbReference>
<dbReference type="InterPro" id="IPR011047">
    <property type="entry name" value="Quinoprotein_ADH-like_sf"/>
</dbReference>
<evidence type="ECO:0000256" key="5">
    <source>
        <dbReference type="PROSITE-ProRule" id="PRU10141"/>
    </source>
</evidence>
<evidence type="ECO:0000256" key="3">
    <source>
        <dbReference type="ARBA" id="ARBA00022777"/>
    </source>
</evidence>
<dbReference type="InterPro" id="IPR008271">
    <property type="entry name" value="Ser/Thr_kinase_AS"/>
</dbReference>
<dbReference type="Pfam" id="PF13360">
    <property type="entry name" value="PQQ_2"/>
    <property type="match status" value="2"/>
</dbReference>